<dbReference type="GO" id="GO:0005829">
    <property type="term" value="C:cytosol"/>
    <property type="evidence" value="ECO:0007669"/>
    <property type="project" value="TreeGrafter"/>
</dbReference>
<dbReference type="Gene3D" id="3.30.70.100">
    <property type="match status" value="1"/>
</dbReference>
<dbReference type="InterPro" id="IPR007138">
    <property type="entry name" value="ABM_dom"/>
</dbReference>
<dbReference type="AlphaFoldDB" id="A0AAU0MIC6"/>
<sequence>MDKNEPVVVTAAFRPLPGHREQVMDALRTAIPRVHEEPGCELYAIVAASDDDILMLEKWTRVADLDIHSEGEAVADLKQAIEGHLREPIDVAWYSPIPLGQAAKGQL</sequence>
<evidence type="ECO:0000313" key="3">
    <source>
        <dbReference type="Proteomes" id="UP001329313"/>
    </source>
</evidence>
<keyword evidence="3" id="KW-1185">Reference proteome</keyword>
<gene>
    <name evidence="2" type="ORF">RYJ27_01960</name>
</gene>
<reference evidence="2 3" key="1">
    <citation type="submission" date="2023-10" db="EMBL/GenBank/DDBJ databases">
        <title>Y20.</title>
        <authorList>
            <person name="Zhang G."/>
            <person name="Ding Y."/>
        </authorList>
    </citation>
    <scope>NUCLEOTIDE SEQUENCE [LARGE SCALE GENOMIC DNA]</scope>
    <source>
        <strain evidence="2 3">Y20</strain>
    </source>
</reference>
<feature type="domain" description="ABM" evidence="1">
    <location>
        <begin position="7"/>
        <end position="97"/>
    </location>
</feature>
<dbReference type="SUPFAM" id="SSF54909">
    <property type="entry name" value="Dimeric alpha+beta barrel"/>
    <property type="match status" value="1"/>
</dbReference>
<keyword evidence="2" id="KW-0503">Monooxygenase</keyword>
<keyword evidence="2" id="KW-0560">Oxidoreductase</keyword>
<dbReference type="Pfam" id="PF03992">
    <property type="entry name" value="ABM"/>
    <property type="match status" value="1"/>
</dbReference>
<name>A0AAU0MIC6_9MICO</name>
<accession>A0AAU0MIC6</accession>
<dbReference type="InterPro" id="IPR050744">
    <property type="entry name" value="AI-2_Isomerase_LsrG"/>
</dbReference>
<dbReference type="PANTHER" id="PTHR33336">
    <property type="entry name" value="QUINOL MONOOXYGENASE YGIN-RELATED"/>
    <property type="match status" value="1"/>
</dbReference>
<organism evidence="2 3">
    <name type="scientific">Microbacterium limosum</name>
    <dbReference type="NCBI Taxonomy" id="3079935"/>
    <lineage>
        <taxon>Bacteria</taxon>
        <taxon>Bacillati</taxon>
        <taxon>Actinomycetota</taxon>
        <taxon>Actinomycetes</taxon>
        <taxon>Micrococcales</taxon>
        <taxon>Microbacteriaceae</taxon>
        <taxon>Microbacterium</taxon>
    </lineage>
</organism>
<dbReference type="PANTHER" id="PTHR33336:SF3">
    <property type="entry name" value="ABM DOMAIN-CONTAINING PROTEIN"/>
    <property type="match status" value="1"/>
</dbReference>
<dbReference type="Proteomes" id="UP001329313">
    <property type="component" value="Chromosome"/>
</dbReference>
<protein>
    <submittedName>
        <fullName evidence="2">Antibiotic biosynthesis monooxygenase</fullName>
    </submittedName>
</protein>
<dbReference type="GO" id="GO:0004497">
    <property type="term" value="F:monooxygenase activity"/>
    <property type="evidence" value="ECO:0007669"/>
    <property type="project" value="UniProtKB-KW"/>
</dbReference>
<dbReference type="KEGG" id="mliy:RYJ27_01960"/>
<evidence type="ECO:0000259" key="1">
    <source>
        <dbReference type="PROSITE" id="PS51725"/>
    </source>
</evidence>
<dbReference type="RefSeq" id="WP_330171114.1">
    <property type="nucleotide sequence ID" value="NZ_CP137080.1"/>
</dbReference>
<dbReference type="InterPro" id="IPR011008">
    <property type="entry name" value="Dimeric_a/b-barrel"/>
</dbReference>
<evidence type="ECO:0000313" key="2">
    <source>
        <dbReference type="EMBL" id="WOQ70019.1"/>
    </source>
</evidence>
<proteinExistence type="predicted"/>
<dbReference type="EMBL" id="CP137080">
    <property type="protein sequence ID" value="WOQ70019.1"/>
    <property type="molecule type" value="Genomic_DNA"/>
</dbReference>
<dbReference type="PROSITE" id="PS51725">
    <property type="entry name" value="ABM"/>
    <property type="match status" value="1"/>
</dbReference>